<dbReference type="Proteomes" id="UP001239111">
    <property type="component" value="Chromosome 4"/>
</dbReference>
<protein>
    <submittedName>
        <fullName evidence="1">Uncharacterized protein</fullName>
    </submittedName>
</protein>
<organism evidence="1 2">
    <name type="scientific">Eretmocerus hayati</name>
    <dbReference type="NCBI Taxonomy" id="131215"/>
    <lineage>
        <taxon>Eukaryota</taxon>
        <taxon>Metazoa</taxon>
        <taxon>Ecdysozoa</taxon>
        <taxon>Arthropoda</taxon>
        <taxon>Hexapoda</taxon>
        <taxon>Insecta</taxon>
        <taxon>Pterygota</taxon>
        <taxon>Neoptera</taxon>
        <taxon>Endopterygota</taxon>
        <taxon>Hymenoptera</taxon>
        <taxon>Apocrita</taxon>
        <taxon>Proctotrupomorpha</taxon>
        <taxon>Chalcidoidea</taxon>
        <taxon>Aphelinidae</taxon>
        <taxon>Aphelininae</taxon>
        <taxon>Eretmocerus</taxon>
    </lineage>
</organism>
<dbReference type="EMBL" id="CM056744">
    <property type="protein sequence ID" value="KAJ8667486.1"/>
    <property type="molecule type" value="Genomic_DNA"/>
</dbReference>
<accession>A0ACC2N9A6</accession>
<sequence length="358" mass="40545">MTKNLDKSSIEHYLKDWLDYLVRCNEIDRRQLLENDEFYMPYAGAQPGVIRAVFIMSDQLNVEAQAKYLAVHLYDRYAGRRFMEIIRNAPENEDSIEACISKMTRLRENLAEQLVLDLACCLQIASKVDLFRTGIGISQVKDLLSTIEPDEEYDSATILSSEKRILRTLDFRIPPCLGIDAIELFLVYTKLDSTPRSKSHPQTHLHHQRNVRDLCLRLLDLAYLEHDVLFEHLHSLRHGKAYEKSWPQCRDFLAVLEASSVFIGASCVLASSFFLDLERKLVAGLAKQLVKVVHCDPADLHFMANLIFTRVMDEKDMEELRKECPPLRSSSGSRGGSRGGHGTGAGTAASSSERSRAG</sequence>
<gene>
    <name evidence="1" type="ORF">QAD02_009149</name>
</gene>
<name>A0ACC2N9A6_9HYME</name>
<keyword evidence="2" id="KW-1185">Reference proteome</keyword>
<comment type="caution">
    <text evidence="1">The sequence shown here is derived from an EMBL/GenBank/DDBJ whole genome shotgun (WGS) entry which is preliminary data.</text>
</comment>
<evidence type="ECO:0000313" key="1">
    <source>
        <dbReference type="EMBL" id="KAJ8667486.1"/>
    </source>
</evidence>
<reference evidence="1" key="1">
    <citation type="submission" date="2023-04" db="EMBL/GenBank/DDBJ databases">
        <title>A chromosome-level genome assembly of the parasitoid wasp Eretmocerus hayati.</title>
        <authorList>
            <person name="Zhong Y."/>
            <person name="Liu S."/>
            <person name="Liu Y."/>
        </authorList>
    </citation>
    <scope>NUCLEOTIDE SEQUENCE</scope>
    <source>
        <strain evidence="1">ZJU_SS_LIU_2023</strain>
    </source>
</reference>
<proteinExistence type="predicted"/>
<evidence type="ECO:0000313" key="2">
    <source>
        <dbReference type="Proteomes" id="UP001239111"/>
    </source>
</evidence>